<keyword evidence="2" id="KW-0812">Transmembrane</keyword>
<dbReference type="Gene3D" id="1.20.1070.10">
    <property type="entry name" value="Rhodopsin 7-helix transmembrane proteins"/>
    <property type="match status" value="1"/>
</dbReference>
<dbReference type="Proteomes" id="UP001211907">
    <property type="component" value="Unassembled WGS sequence"/>
</dbReference>
<accession>A0AAD5XCN4</accession>
<feature type="region of interest" description="Disordered" evidence="1">
    <location>
        <begin position="1"/>
        <end position="41"/>
    </location>
</feature>
<keyword evidence="4" id="KW-1185">Reference proteome</keyword>
<gene>
    <name evidence="3" type="ORF">HK100_006387</name>
</gene>
<evidence type="ECO:0000256" key="1">
    <source>
        <dbReference type="SAM" id="MobiDB-lite"/>
    </source>
</evidence>
<keyword evidence="2" id="KW-0472">Membrane</keyword>
<reference evidence="3" key="1">
    <citation type="submission" date="2020-05" db="EMBL/GenBank/DDBJ databases">
        <title>Phylogenomic resolution of chytrid fungi.</title>
        <authorList>
            <person name="Stajich J.E."/>
            <person name="Amses K."/>
            <person name="Simmons R."/>
            <person name="Seto K."/>
            <person name="Myers J."/>
            <person name="Bonds A."/>
            <person name="Quandt C.A."/>
            <person name="Barry K."/>
            <person name="Liu P."/>
            <person name="Grigoriev I."/>
            <person name="Longcore J.E."/>
            <person name="James T.Y."/>
        </authorList>
    </citation>
    <scope>NUCLEOTIDE SEQUENCE</scope>
    <source>
        <strain evidence="3">JEL0513</strain>
    </source>
</reference>
<sequence>GAAGLTARRRATADAAPGSDGTTSPPSSGGGSSSKSTSVRKSLTDANRQLLLLAAHRVSLTAADSTDLPIAGNGNGNGNDFVFNSRKSTANESRIRRNSMQLPQSAVSGGSGGTTPIMGARRYSVTVQESQVVELGYLDMPSIHRLSSTKQASPRLIAQQSILLNTGGTPYISKSNTVTAAPSRTRSSRTEKMKKKSDKKLHVKAALVILGFIVCWTPATVVRVLSIQENYDAPAWLLFFMGSGLAVSGIWNACVFFVVWFG</sequence>
<protein>
    <submittedName>
        <fullName evidence="3">Uncharacterized protein</fullName>
    </submittedName>
</protein>
<dbReference type="AlphaFoldDB" id="A0AAD5XCN4"/>
<evidence type="ECO:0000256" key="2">
    <source>
        <dbReference type="SAM" id="Phobius"/>
    </source>
</evidence>
<feature type="compositionally biased region" description="Low complexity" evidence="1">
    <location>
        <begin position="13"/>
        <end position="37"/>
    </location>
</feature>
<comment type="caution">
    <text evidence="3">The sequence shown here is derived from an EMBL/GenBank/DDBJ whole genome shotgun (WGS) entry which is preliminary data.</text>
</comment>
<proteinExistence type="predicted"/>
<evidence type="ECO:0000313" key="3">
    <source>
        <dbReference type="EMBL" id="KAJ3093843.1"/>
    </source>
</evidence>
<feature type="transmembrane region" description="Helical" evidence="2">
    <location>
        <begin position="237"/>
        <end position="261"/>
    </location>
</feature>
<keyword evidence="2" id="KW-1133">Transmembrane helix</keyword>
<evidence type="ECO:0000313" key="4">
    <source>
        <dbReference type="Proteomes" id="UP001211907"/>
    </source>
</evidence>
<feature type="transmembrane region" description="Helical" evidence="2">
    <location>
        <begin position="201"/>
        <end position="225"/>
    </location>
</feature>
<name>A0AAD5XCN4_9FUNG</name>
<feature type="non-terminal residue" evidence="3">
    <location>
        <position position="1"/>
    </location>
</feature>
<organism evidence="3 4">
    <name type="scientific">Physocladia obscura</name>
    <dbReference type="NCBI Taxonomy" id="109957"/>
    <lineage>
        <taxon>Eukaryota</taxon>
        <taxon>Fungi</taxon>
        <taxon>Fungi incertae sedis</taxon>
        <taxon>Chytridiomycota</taxon>
        <taxon>Chytridiomycota incertae sedis</taxon>
        <taxon>Chytridiomycetes</taxon>
        <taxon>Chytridiales</taxon>
        <taxon>Chytriomycetaceae</taxon>
        <taxon>Physocladia</taxon>
    </lineage>
</organism>
<dbReference type="EMBL" id="JADGJH010002967">
    <property type="protein sequence ID" value="KAJ3093843.1"/>
    <property type="molecule type" value="Genomic_DNA"/>
</dbReference>